<comment type="caution">
    <text evidence="1">The sequence shown here is derived from an EMBL/GenBank/DDBJ whole genome shotgun (WGS) entry which is preliminary data.</text>
</comment>
<gene>
    <name evidence="1" type="ORF">H7U12_02040</name>
</gene>
<dbReference type="SUPFAM" id="SSF51197">
    <property type="entry name" value="Clavaminate synthase-like"/>
    <property type="match status" value="1"/>
</dbReference>
<dbReference type="Gene3D" id="2.60.120.370">
    <property type="entry name" value="YhcH/YjgK/YiaL"/>
    <property type="match status" value="1"/>
</dbReference>
<dbReference type="InterPro" id="IPR004375">
    <property type="entry name" value="NanQ/TabA/YiaL"/>
</dbReference>
<accession>A0ABR6VMM8</accession>
<reference evidence="1 2" key="1">
    <citation type="journal article" date="2019" name="Int. J. Syst. Evol. Microbiol.">
        <title>Rufibacter sediminis sp. nov., isolated from freshwater lake sediment.</title>
        <authorList>
            <person name="Qu J.H."/>
            <person name="Zhang L.J."/>
            <person name="Fu Y.H."/>
            <person name="Li H.F."/>
        </authorList>
    </citation>
    <scope>NUCLEOTIDE SEQUENCE [LARGE SCALE GENOMIC DNA]</scope>
    <source>
        <strain evidence="1 2">H-1</strain>
    </source>
</reference>
<dbReference type="InterPro" id="IPR037012">
    <property type="entry name" value="NanQ/TabA/YiaL_sf"/>
</dbReference>
<dbReference type="NCBIfam" id="TIGR00022">
    <property type="entry name" value="YhcH/YjgK/YiaL family protein"/>
    <property type="match status" value="1"/>
</dbReference>
<dbReference type="PANTHER" id="PTHR34986">
    <property type="entry name" value="EVOLVED BETA-GALACTOSIDASE SUBUNIT BETA"/>
    <property type="match status" value="1"/>
</dbReference>
<dbReference type="Proteomes" id="UP000659698">
    <property type="component" value="Unassembled WGS sequence"/>
</dbReference>
<evidence type="ECO:0000313" key="1">
    <source>
        <dbReference type="EMBL" id="MBC3538442.1"/>
    </source>
</evidence>
<organism evidence="1 2">
    <name type="scientific">Rufibacter sediminis</name>
    <dbReference type="NCBI Taxonomy" id="2762756"/>
    <lineage>
        <taxon>Bacteria</taxon>
        <taxon>Pseudomonadati</taxon>
        <taxon>Bacteroidota</taxon>
        <taxon>Cytophagia</taxon>
        <taxon>Cytophagales</taxon>
        <taxon>Hymenobacteraceae</taxon>
        <taxon>Rufibacter</taxon>
    </lineage>
</organism>
<dbReference type="RefSeq" id="WP_186632099.1">
    <property type="nucleotide sequence ID" value="NZ_JACOAF010000004.1"/>
</dbReference>
<proteinExistence type="predicted"/>
<dbReference type="PANTHER" id="PTHR34986:SF1">
    <property type="entry name" value="PROTEIN YIAL"/>
    <property type="match status" value="1"/>
</dbReference>
<keyword evidence="2" id="KW-1185">Reference proteome</keyword>
<evidence type="ECO:0000313" key="2">
    <source>
        <dbReference type="Proteomes" id="UP000659698"/>
    </source>
</evidence>
<name>A0ABR6VMM8_9BACT</name>
<protein>
    <submittedName>
        <fullName evidence="1">YhcH/YjgK/YiaL family protein</fullName>
    </submittedName>
</protein>
<dbReference type="Pfam" id="PF04074">
    <property type="entry name" value="DUF386"/>
    <property type="match status" value="1"/>
</dbReference>
<dbReference type="EMBL" id="JACOAF010000004">
    <property type="protein sequence ID" value="MBC3538442.1"/>
    <property type="molecule type" value="Genomic_DNA"/>
</dbReference>
<sequence length="149" mass="16595">MVLDTLTNASRYYGMHPLFEQAFAFLRESDLLNLPLGKHELAGQQLFAIISDGKGFSKPNARLEAHRTYIDIQYVVTGSDHMGWKNLAACGLPSEPYTAEKDIAFFPDQTNSWFDVAAGSFTIFFPEDAHAPLATDDLVRKVVLKIAVQ</sequence>